<reference evidence="2 3" key="1">
    <citation type="submission" date="2024-02" db="EMBL/GenBank/DDBJ databases">
        <title>Bifidobacterium honeyensis sp. nov., isolated from the comb honey.</title>
        <authorList>
            <person name="Liu W."/>
            <person name="Li Y."/>
        </authorList>
    </citation>
    <scope>NUCLEOTIDE SEQUENCE [LARGE SCALE GENOMIC DNA]</scope>
    <source>
        <strain evidence="2 3">IMAU50988</strain>
    </source>
</reference>
<sequence length="113" mass="12429">MALPLVALILGFISIRTRWVEIADGLHCGIRKSSIWIILAWETLAWSLPAVLSCSAGAFLIARAARGQSQARQLLIVEIPILLSALILPQIGLVLGLLPLKANQLFTYFRARR</sequence>
<evidence type="ECO:0000313" key="3">
    <source>
        <dbReference type="Proteomes" id="UP001373159"/>
    </source>
</evidence>
<comment type="caution">
    <text evidence="2">The sequence shown here is derived from an EMBL/GenBank/DDBJ whole genome shotgun (WGS) entry which is preliminary data.</text>
</comment>
<name>A0ABU8ZQ41_9BIFI</name>
<organism evidence="2 3">
    <name type="scientific">Bifidobacterium favimelis</name>
    <dbReference type="NCBI Taxonomy" id="3122979"/>
    <lineage>
        <taxon>Bacteria</taxon>
        <taxon>Bacillati</taxon>
        <taxon>Actinomycetota</taxon>
        <taxon>Actinomycetes</taxon>
        <taxon>Bifidobacteriales</taxon>
        <taxon>Bifidobacteriaceae</taxon>
        <taxon>Bifidobacterium</taxon>
    </lineage>
</organism>
<gene>
    <name evidence="2" type="ORF">V8P97_05590</name>
</gene>
<proteinExistence type="predicted"/>
<keyword evidence="3" id="KW-1185">Reference proteome</keyword>
<accession>A0ABU8ZQ41</accession>
<evidence type="ECO:0000256" key="1">
    <source>
        <dbReference type="SAM" id="Phobius"/>
    </source>
</evidence>
<dbReference type="RefSeq" id="WP_340486247.1">
    <property type="nucleotide sequence ID" value="NZ_JBANDZ010000001.1"/>
</dbReference>
<keyword evidence="1" id="KW-0812">Transmembrane</keyword>
<evidence type="ECO:0000313" key="2">
    <source>
        <dbReference type="EMBL" id="MEK0306933.1"/>
    </source>
</evidence>
<feature type="transmembrane region" description="Helical" evidence="1">
    <location>
        <begin position="74"/>
        <end position="98"/>
    </location>
</feature>
<keyword evidence="1" id="KW-0472">Membrane</keyword>
<feature type="transmembrane region" description="Helical" evidence="1">
    <location>
        <begin position="35"/>
        <end position="62"/>
    </location>
</feature>
<protein>
    <recommendedName>
        <fullName evidence="4">ABC transporter permease</fullName>
    </recommendedName>
</protein>
<keyword evidence="1" id="KW-1133">Transmembrane helix</keyword>
<evidence type="ECO:0008006" key="4">
    <source>
        <dbReference type="Google" id="ProtNLM"/>
    </source>
</evidence>
<dbReference type="Proteomes" id="UP001373159">
    <property type="component" value="Unassembled WGS sequence"/>
</dbReference>
<dbReference type="EMBL" id="JBANBB010000001">
    <property type="protein sequence ID" value="MEK0306933.1"/>
    <property type="molecule type" value="Genomic_DNA"/>
</dbReference>